<evidence type="ECO:0000259" key="9">
    <source>
        <dbReference type="PROSITE" id="PS50968"/>
    </source>
</evidence>
<dbReference type="SUPFAM" id="SSF56059">
    <property type="entry name" value="Glutathione synthetase ATP-binding domain-like"/>
    <property type="match status" value="1"/>
</dbReference>
<evidence type="ECO:0000256" key="2">
    <source>
        <dbReference type="ARBA" id="ARBA00005023"/>
    </source>
</evidence>
<feature type="domain" description="ATP-grasp" evidence="10">
    <location>
        <begin position="1"/>
        <end position="196"/>
    </location>
</feature>
<keyword evidence="13" id="KW-1185">Reference proteome</keyword>
<accession>A0A484M4X6</accession>
<dbReference type="SUPFAM" id="SSF51246">
    <property type="entry name" value="Rudiment single hybrid motif"/>
    <property type="match status" value="1"/>
</dbReference>
<dbReference type="EMBL" id="OOIL02002620">
    <property type="protein sequence ID" value="VFQ83890.1"/>
    <property type="molecule type" value="Genomic_DNA"/>
</dbReference>
<feature type="domain" description="Lipoyl-binding" evidence="9">
    <location>
        <begin position="498"/>
        <end position="574"/>
    </location>
</feature>
<keyword evidence="5 8" id="KW-0067">ATP-binding</keyword>
<dbReference type="PROSITE" id="PS50968">
    <property type="entry name" value="BIOTINYL_LIPOYL"/>
    <property type="match status" value="1"/>
</dbReference>
<comment type="pathway">
    <text evidence="2">Amino-acid degradation.</text>
</comment>
<dbReference type="InterPro" id="IPR011054">
    <property type="entry name" value="Rudment_hybrid_motif"/>
</dbReference>
<evidence type="ECO:0000256" key="1">
    <source>
        <dbReference type="ARBA" id="ARBA00001953"/>
    </source>
</evidence>
<dbReference type="Pfam" id="PF02786">
    <property type="entry name" value="CPSase_L_D2"/>
    <property type="match status" value="1"/>
</dbReference>
<feature type="domain" description="Biotin carboxylation" evidence="11">
    <location>
        <begin position="1"/>
        <end position="326"/>
    </location>
</feature>
<evidence type="ECO:0000256" key="3">
    <source>
        <dbReference type="ARBA" id="ARBA00022598"/>
    </source>
</evidence>
<dbReference type="OrthoDB" id="196847at2759"/>
<name>A0A484M4X6_9ASTE</name>
<dbReference type="FunFam" id="3.30.1490.20:FF:000003">
    <property type="entry name" value="acetyl-CoA carboxylase isoform X1"/>
    <property type="match status" value="1"/>
</dbReference>
<dbReference type="Gene3D" id="3.30.470.20">
    <property type="entry name" value="ATP-grasp fold, B domain"/>
    <property type="match status" value="1"/>
</dbReference>
<dbReference type="PROSITE" id="PS50975">
    <property type="entry name" value="ATP_GRASP"/>
    <property type="match status" value="1"/>
</dbReference>
<dbReference type="CDD" id="cd06850">
    <property type="entry name" value="biotinyl_domain"/>
    <property type="match status" value="1"/>
</dbReference>
<dbReference type="PROSITE" id="PS00867">
    <property type="entry name" value="CPSASE_2"/>
    <property type="match status" value="1"/>
</dbReference>
<dbReference type="PANTHER" id="PTHR18866">
    <property type="entry name" value="CARBOXYLASE:PYRUVATE/ACETYL-COA/PROPIONYL-COA CARBOXYLASE"/>
    <property type="match status" value="1"/>
</dbReference>
<dbReference type="InterPro" id="IPR050856">
    <property type="entry name" value="Biotin_carboxylase_complex"/>
</dbReference>
<dbReference type="GO" id="GO:0046872">
    <property type="term" value="F:metal ion binding"/>
    <property type="evidence" value="ECO:0007669"/>
    <property type="project" value="InterPro"/>
</dbReference>
<comment type="subunit">
    <text evidence="7">Probably a heterodimer composed of biotin-containing alpha subunits and beta subunits.</text>
</comment>
<dbReference type="GO" id="GO:0005524">
    <property type="term" value="F:ATP binding"/>
    <property type="evidence" value="ECO:0007669"/>
    <property type="project" value="UniProtKB-UniRule"/>
</dbReference>
<dbReference type="SUPFAM" id="SSF51230">
    <property type="entry name" value="Single hybrid motif"/>
    <property type="match status" value="1"/>
</dbReference>
<dbReference type="Proteomes" id="UP000595140">
    <property type="component" value="Unassembled WGS sequence"/>
</dbReference>
<dbReference type="InterPro" id="IPR011761">
    <property type="entry name" value="ATP-grasp"/>
</dbReference>
<evidence type="ECO:0000256" key="6">
    <source>
        <dbReference type="ARBA" id="ARBA00023267"/>
    </source>
</evidence>
<dbReference type="InterPro" id="IPR013815">
    <property type="entry name" value="ATP_grasp_subdomain_1"/>
</dbReference>
<evidence type="ECO:0000313" key="13">
    <source>
        <dbReference type="Proteomes" id="UP000595140"/>
    </source>
</evidence>
<sequence>MDAAGVPLVPGYHGEKQDIDLMRLEAEKIGYPIMIKPTHGGGGKGMRVVHSPSEFVDSFLGAQREAAASFGINTILLEKYITKPRHIEVQIFGDKHGNVIHLHERDCSVQRRHQKIIEEAPAPNIDSEFQSYLGQSAVSAAKAVNYYSAGTVEFIVDTVSGEFYFMEMNTRLQVEHPVTEMIVGQDLVEWQVRIASGESLPLKQPQVPLSGHAFEARIYAENVPKGFLPATGVLHHYSPVAVSSSVRVETGVEEGDTVSMHYDPMIAKLVVWGENRSAALIKLKDSLSKFQVAGLPTNIDFLSKVVHHYAFENGELETHFIEQYKDDLLSSASSLGTAQEAYRVMRHGASIAVACICKMELEASRNSAPESMFLWYVDPPFRVGHLARRTMQLEFVDEHNSTGSKSLNVCLTYLAEGKFLVETGESTCPSLEVEVQHLSNANYTVDVGGVKLNARLAVYSKDHCKHIHIWHGPYHHHFKQSIRLELVNDDELNHKPFIESASHPPGAVVAPMAGLVVKVLVKDGEEVQQSQPILVLEAMKMEHVVKAPIAGHVSGLKVEVGQQIYDGAALFNIKSS</sequence>
<protein>
    <recommendedName>
        <fullName evidence="14">Methylcrotonoyl-CoA carboxylase subunit alpha, mitochondrial</fullName>
    </recommendedName>
</protein>
<dbReference type="AlphaFoldDB" id="A0A484M4X6"/>
<dbReference type="Gene3D" id="2.40.50.100">
    <property type="match status" value="1"/>
</dbReference>
<dbReference type="InterPro" id="IPR011764">
    <property type="entry name" value="Biotin_carboxylation_dom"/>
</dbReference>
<evidence type="ECO:0008006" key="14">
    <source>
        <dbReference type="Google" id="ProtNLM"/>
    </source>
</evidence>
<evidence type="ECO:0000259" key="10">
    <source>
        <dbReference type="PROSITE" id="PS50975"/>
    </source>
</evidence>
<evidence type="ECO:0000256" key="7">
    <source>
        <dbReference type="ARBA" id="ARBA00062371"/>
    </source>
</evidence>
<dbReference type="Pfam" id="PF02785">
    <property type="entry name" value="Biotin_carb_C"/>
    <property type="match status" value="1"/>
</dbReference>
<gene>
    <name evidence="12" type="ORF">CCAM_LOCUS25666</name>
</gene>
<dbReference type="GO" id="GO:0005739">
    <property type="term" value="C:mitochondrion"/>
    <property type="evidence" value="ECO:0007669"/>
    <property type="project" value="TreeGrafter"/>
</dbReference>
<reference evidence="12 13" key="1">
    <citation type="submission" date="2018-04" db="EMBL/GenBank/DDBJ databases">
        <authorList>
            <person name="Vogel A."/>
        </authorList>
    </citation>
    <scope>NUCLEOTIDE SEQUENCE [LARGE SCALE GENOMIC DNA]</scope>
</reference>
<dbReference type="InterPro" id="IPR045774">
    <property type="entry name" value="MCCA_BT_dom"/>
</dbReference>
<dbReference type="InterPro" id="IPR005479">
    <property type="entry name" value="CPAse_ATP-bd"/>
</dbReference>
<evidence type="ECO:0000259" key="11">
    <source>
        <dbReference type="PROSITE" id="PS50979"/>
    </source>
</evidence>
<dbReference type="PROSITE" id="PS50979">
    <property type="entry name" value="BC"/>
    <property type="match status" value="1"/>
</dbReference>
<keyword evidence="6" id="KW-0092">Biotin</keyword>
<dbReference type="Pfam" id="PF19331">
    <property type="entry name" value="MCCA_BT"/>
    <property type="match status" value="1"/>
</dbReference>
<evidence type="ECO:0000256" key="4">
    <source>
        <dbReference type="ARBA" id="ARBA00022741"/>
    </source>
</evidence>
<evidence type="ECO:0000256" key="5">
    <source>
        <dbReference type="ARBA" id="ARBA00022840"/>
    </source>
</evidence>
<organism evidence="12 13">
    <name type="scientific">Cuscuta campestris</name>
    <dbReference type="NCBI Taxonomy" id="132261"/>
    <lineage>
        <taxon>Eukaryota</taxon>
        <taxon>Viridiplantae</taxon>
        <taxon>Streptophyta</taxon>
        <taxon>Embryophyta</taxon>
        <taxon>Tracheophyta</taxon>
        <taxon>Spermatophyta</taxon>
        <taxon>Magnoliopsida</taxon>
        <taxon>eudicotyledons</taxon>
        <taxon>Gunneridae</taxon>
        <taxon>Pentapetalae</taxon>
        <taxon>asterids</taxon>
        <taxon>lamiids</taxon>
        <taxon>Solanales</taxon>
        <taxon>Convolvulaceae</taxon>
        <taxon>Cuscuteae</taxon>
        <taxon>Cuscuta</taxon>
        <taxon>Cuscuta subgen. Grammica</taxon>
        <taxon>Cuscuta sect. Cleistogrammica</taxon>
    </lineage>
</organism>
<keyword evidence="3" id="KW-0436">Ligase</keyword>
<evidence type="ECO:0000256" key="8">
    <source>
        <dbReference type="PROSITE-ProRule" id="PRU00409"/>
    </source>
</evidence>
<dbReference type="InterPro" id="IPR011053">
    <property type="entry name" value="Single_hybrid_motif"/>
</dbReference>
<proteinExistence type="predicted"/>
<dbReference type="InterPro" id="IPR005482">
    <property type="entry name" value="Biotin_COase_C"/>
</dbReference>
<dbReference type="PROSITE" id="PS00866">
    <property type="entry name" value="CPSASE_1"/>
    <property type="match status" value="1"/>
</dbReference>
<dbReference type="GO" id="GO:0004485">
    <property type="term" value="F:methylcrotonoyl-CoA carboxylase activity"/>
    <property type="evidence" value="ECO:0007669"/>
    <property type="project" value="UniProtKB-ARBA"/>
</dbReference>
<dbReference type="PANTHER" id="PTHR18866:SF33">
    <property type="entry name" value="METHYLCROTONOYL-COA CARBOXYLASE SUBUNIT ALPHA, MITOCHONDRIAL-RELATED"/>
    <property type="match status" value="1"/>
</dbReference>
<dbReference type="SMART" id="SM00878">
    <property type="entry name" value="Biotin_carb_C"/>
    <property type="match status" value="1"/>
</dbReference>
<dbReference type="InterPro" id="IPR000089">
    <property type="entry name" value="Biotin_lipoyl"/>
</dbReference>
<keyword evidence="4 8" id="KW-0547">Nucleotide-binding</keyword>
<dbReference type="Pfam" id="PF00364">
    <property type="entry name" value="Biotin_lipoyl"/>
    <property type="match status" value="1"/>
</dbReference>
<comment type="cofactor">
    <cofactor evidence="1">
        <name>biotin</name>
        <dbReference type="ChEBI" id="CHEBI:57586"/>
    </cofactor>
</comment>
<dbReference type="FunFam" id="2.40.50.100:FF:000003">
    <property type="entry name" value="Acetyl-CoA carboxylase biotin carboxyl carrier protein"/>
    <property type="match status" value="1"/>
</dbReference>
<evidence type="ECO:0000313" key="12">
    <source>
        <dbReference type="EMBL" id="VFQ83890.1"/>
    </source>
</evidence>
<dbReference type="Gene3D" id="3.30.1490.20">
    <property type="entry name" value="ATP-grasp fold, A domain"/>
    <property type="match status" value="1"/>
</dbReference>